<protein>
    <submittedName>
        <fullName evidence="1">Uncharacterized protein</fullName>
    </submittedName>
</protein>
<evidence type="ECO:0000313" key="1">
    <source>
        <dbReference type="EMBL" id="KKL25719.1"/>
    </source>
</evidence>
<name>A0A0F9BV34_9ZZZZ</name>
<reference evidence="1" key="1">
    <citation type="journal article" date="2015" name="Nature">
        <title>Complex archaea that bridge the gap between prokaryotes and eukaryotes.</title>
        <authorList>
            <person name="Spang A."/>
            <person name="Saw J.H."/>
            <person name="Jorgensen S.L."/>
            <person name="Zaremba-Niedzwiedzka K."/>
            <person name="Martijn J."/>
            <person name="Lind A.E."/>
            <person name="van Eijk R."/>
            <person name="Schleper C."/>
            <person name="Guy L."/>
            <person name="Ettema T.J."/>
        </authorList>
    </citation>
    <scope>NUCLEOTIDE SEQUENCE</scope>
</reference>
<sequence>ALILSQKGIVYNERVDGLKEESFKKIYMEKCEA</sequence>
<comment type="caution">
    <text evidence="1">The sequence shown here is derived from an EMBL/GenBank/DDBJ whole genome shotgun (WGS) entry which is preliminary data.</text>
</comment>
<accession>A0A0F9BV34</accession>
<dbReference type="AlphaFoldDB" id="A0A0F9BV34"/>
<gene>
    <name evidence="1" type="ORF">LCGC14_2402450</name>
</gene>
<dbReference type="EMBL" id="LAZR01036111">
    <property type="protein sequence ID" value="KKL25719.1"/>
    <property type="molecule type" value="Genomic_DNA"/>
</dbReference>
<proteinExistence type="predicted"/>
<organism evidence="1">
    <name type="scientific">marine sediment metagenome</name>
    <dbReference type="NCBI Taxonomy" id="412755"/>
    <lineage>
        <taxon>unclassified sequences</taxon>
        <taxon>metagenomes</taxon>
        <taxon>ecological metagenomes</taxon>
    </lineage>
</organism>
<feature type="non-terminal residue" evidence="1">
    <location>
        <position position="1"/>
    </location>
</feature>